<evidence type="ECO:0000313" key="5">
    <source>
        <dbReference type="Proteomes" id="UP000016529"/>
    </source>
</evidence>
<dbReference type="GO" id="GO:0005829">
    <property type="term" value="C:cytosol"/>
    <property type="evidence" value="ECO:0007669"/>
    <property type="project" value="TreeGrafter"/>
</dbReference>
<dbReference type="GO" id="GO:0000287">
    <property type="term" value="F:magnesium ion binding"/>
    <property type="evidence" value="ECO:0007669"/>
    <property type="project" value="InterPro"/>
</dbReference>
<dbReference type="PANTHER" id="PTHR12215:SF10">
    <property type="entry name" value="L-AMINOADIPATE-SEMIALDEHYDE DEHYDROGENASE-PHOSPHOPANTETHEINYL TRANSFERASE"/>
    <property type="match status" value="1"/>
</dbReference>
<dbReference type="EMBL" id="AVOX01000005">
    <property type="protein sequence ID" value="ERF79427.1"/>
    <property type="molecule type" value="Genomic_DNA"/>
</dbReference>
<name>U1GP71_9PAST</name>
<dbReference type="InterPro" id="IPR050559">
    <property type="entry name" value="P-Pant_transferase_sf"/>
</dbReference>
<dbReference type="Proteomes" id="UP000016529">
    <property type="component" value="Unassembled WGS sequence"/>
</dbReference>
<evidence type="ECO:0000256" key="2">
    <source>
        <dbReference type="ARBA" id="ARBA00022679"/>
    </source>
</evidence>
<dbReference type="Gene3D" id="3.90.470.20">
    <property type="entry name" value="4'-phosphopantetheinyl transferase domain"/>
    <property type="match status" value="1"/>
</dbReference>
<evidence type="ECO:0000256" key="1">
    <source>
        <dbReference type="ARBA" id="ARBA00010990"/>
    </source>
</evidence>
<comment type="caution">
    <text evidence="4">The sequence shown here is derived from an EMBL/GenBank/DDBJ whole genome shotgun (WGS) entry which is preliminary data.</text>
</comment>
<sequence>MHISFIMPQVFVVWGNIHQSYPFHLLPPIPYLSTIFKHTSMASNKQRQRKIGYFLLWKLLQQLGQEQIFAQGIEKDQQGRPHFNAPQFDFNLSHSGDWVAVILVQRAHNESVAIDIEHPLRTRNFEHLLHYYASETEIAWWQSQQKQDEAFYLTWCAREAILKAKGRGIGAISKVRFEPGNSCFFTQEAPNGQLFFAQELPFYLACFVQGSDTISHCFCWQEKKESLLQQKVKLKRYRVINRKL</sequence>
<accession>U1GP71</accession>
<dbReference type="InterPro" id="IPR008278">
    <property type="entry name" value="4-PPantetheinyl_Trfase_dom"/>
</dbReference>
<dbReference type="PATRIC" id="fig|1195244.3.peg.273"/>
<organism evidence="4 5">
    <name type="scientific">Gallibacterium anatis 12656/12</name>
    <dbReference type="NCBI Taxonomy" id="1195244"/>
    <lineage>
        <taxon>Bacteria</taxon>
        <taxon>Pseudomonadati</taxon>
        <taxon>Pseudomonadota</taxon>
        <taxon>Gammaproteobacteria</taxon>
        <taxon>Pasteurellales</taxon>
        <taxon>Pasteurellaceae</taxon>
        <taxon>Gallibacterium</taxon>
    </lineage>
</organism>
<comment type="similarity">
    <text evidence="1">Belongs to the P-Pant transferase superfamily. Gsp/Sfp/HetI/AcpT family.</text>
</comment>
<dbReference type="GO" id="GO:0019878">
    <property type="term" value="P:lysine biosynthetic process via aminoadipic acid"/>
    <property type="evidence" value="ECO:0007669"/>
    <property type="project" value="TreeGrafter"/>
</dbReference>
<dbReference type="InterPro" id="IPR037143">
    <property type="entry name" value="4-PPantetheinyl_Trfase_dom_sf"/>
</dbReference>
<dbReference type="GO" id="GO:0008897">
    <property type="term" value="F:holo-[acyl-carrier-protein] synthase activity"/>
    <property type="evidence" value="ECO:0007669"/>
    <property type="project" value="InterPro"/>
</dbReference>
<keyword evidence="2" id="KW-0808">Transferase</keyword>
<dbReference type="Pfam" id="PF01648">
    <property type="entry name" value="ACPS"/>
    <property type="match status" value="1"/>
</dbReference>
<dbReference type="AlphaFoldDB" id="U1GP71"/>
<dbReference type="SUPFAM" id="SSF56214">
    <property type="entry name" value="4'-phosphopantetheinyl transferase"/>
    <property type="match status" value="2"/>
</dbReference>
<proteinExistence type="inferred from homology"/>
<feature type="domain" description="4'-phosphopantetheinyl transferase" evidence="3">
    <location>
        <begin position="111"/>
        <end position="174"/>
    </location>
</feature>
<protein>
    <recommendedName>
        <fullName evidence="3">4'-phosphopantetheinyl transferase domain-containing protein</fullName>
    </recommendedName>
</protein>
<gene>
    <name evidence="4" type="ORF">N561_01410</name>
</gene>
<evidence type="ECO:0000313" key="4">
    <source>
        <dbReference type="EMBL" id="ERF79427.1"/>
    </source>
</evidence>
<reference evidence="4 5" key="1">
    <citation type="journal article" date="2013" name="Genome Announc.">
        <title>Draft Genome Sequence of Gallibacterium anatis bv. haemolytica 12656-12 Liver, an Isolate Obtained from the Liver of a Septicemic Chicken.</title>
        <authorList>
            <person name="Kudirkiene E."/>
            <person name="Christensen H."/>
            <person name="Bojesen A.M."/>
        </authorList>
    </citation>
    <scope>NUCLEOTIDE SEQUENCE [LARGE SCALE GENOMIC DNA]</scope>
    <source>
        <strain evidence="4">12656/12</strain>
    </source>
</reference>
<evidence type="ECO:0000259" key="3">
    <source>
        <dbReference type="Pfam" id="PF01648"/>
    </source>
</evidence>
<dbReference type="PANTHER" id="PTHR12215">
    <property type="entry name" value="PHOSPHOPANTETHEINE TRANSFERASE"/>
    <property type="match status" value="1"/>
</dbReference>